<evidence type="ECO:0000313" key="2">
    <source>
        <dbReference type="EMBL" id="SPJ85216.1"/>
    </source>
</evidence>
<keyword evidence="3" id="KW-1185">Reference proteome</keyword>
<gene>
    <name evidence="2" type="ORF">FTOL_10996</name>
</gene>
<accession>A0AAE8MJ51</accession>
<dbReference type="AlphaFoldDB" id="A0AAE8MJ51"/>
<feature type="region of interest" description="Disordered" evidence="1">
    <location>
        <begin position="245"/>
        <end position="286"/>
    </location>
</feature>
<name>A0AAE8MJ51_9HYPO</name>
<dbReference type="Proteomes" id="UP001187734">
    <property type="component" value="Unassembled WGS sequence"/>
</dbReference>
<feature type="compositionally biased region" description="Basic and acidic residues" evidence="1">
    <location>
        <begin position="266"/>
        <end position="286"/>
    </location>
</feature>
<feature type="compositionally biased region" description="Basic residues" evidence="1">
    <location>
        <begin position="254"/>
        <end position="264"/>
    </location>
</feature>
<dbReference type="EMBL" id="ONZP01000453">
    <property type="protein sequence ID" value="SPJ85216.1"/>
    <property type="molecule type" value="Genomic_DNA"/>
</dbReference>
<sequence>MANIINRVVGHEGRLQYRDWTLPAFVKVPFEKWNVYRMPVDQQAHLERKNHSRGFLHPRGLYELSETAIKRWKNDWMATMKAEGLTTDIQIEAINNSKQMFLLNHKDSCGVQTINGPRHTQVDAYVATATYKDTILMDIELHTVGTKRFLGSFNVRFRKRDFVPDTIESKILSAVRRDGSTKTEKPIIPGNEKRKQIAPKDITEINNLHAKYAPSSTNRYKLTAPEVVRTVWKLEQKLWSQRKKTVAKIEKEKRQARKQRKVARKILSEAEEKREQESAEKETQES</sequence>
<evidence type="ECO:0000256" key="1">
    <source>
        <dbReference type="SAM" id="MobiDB-lite"/>
    </source>
</evidence>
<proteinExistence type="predicted"/>
<evidence type="ECO:0000313" key="3">
    <source>
        <dbReference type="Proteomes" id="UP001187734"/>
    </source>
</evidence>
<reference evidence="2" key="1">
    <citation type="submission" date="2018-03" db="EMBL/GenBank/DDBJ databases">
        <authorList>
            <person name="Guldener U."/>
        </authorList>
    </citation>
    <scope>NUCLEOTIDE SEQUENCE</scope>
</reference>
<organism evidence="2 3">
    <name type="scientific">Fusarium torulosum</name>
    <dbReference type="NCBI Taxonomy" id="33205"/>
    <lineage>
        <taxon>Eukaryota</taxon>
        <taxon>Fungi</taxon>
        <taxon>Dikarya</taxon>
        <taxon>Ascomycota</taxon>
        <taxon>Pezizomycotina</taxon>
        <taxon>Sordariomycetes</taxon>
        <taxon>Hypocreomycetidae</taxon>
        <taxon>Hypocreales</taxon>
        <taxon>Nectriaceae</taxon>
        <taxon>Fusarium</taxon>
    </lineage>
</organism>
<comment type="caution">
    <text evidence="2">The sequence shown here is derived from an EMBL/GenBank/DDBJ whole genome shotgun (WGS) entry which is preliminary data.</text>
</comment>
<protein>
    <submittedName>
        <fullName evidence="2">Uncharacterized protein</fullName>
    </submittedName>
</protein>